<protein>
    <submittedName>
        <fullName evidence="2">NmrA family protein</fullName>
    </submittedName>
</protein>
<dbReference type="EMBL" id="CP001778">
    <property type="protein sequence ID" value="ADD45810.1"/>
    <property type="molecule type" value="Genomic_DNA"/>
</dbReference>
<organism evidence="2 3">
    <name type="scientific">Stackebrandtia nassauensis (strain DSM 44728 / CIP 108903 / NRRL B-16338 / NBRC 102104 / LLR-40K-21)</name>
    <dbReference type="NCBI Taxonomy" id="446470"/>
    <lineage>
        <taxon>Bacteria</taxon>
        <taxon>Bacillati</taxon>
        <taxon>Actinomycetota</taxon>
        <taxon>Actinomycetes</taxon>
        <taxon>Glycomycetales</taxon>
        <taxon>Glycomycetaceae</taxon>
        <taxon>Stackebrandtia</taxon>
    </lineage>
</organism>
<dbReference type="InterPro" id="IPR036291">
    <property type="entry name" value="NAD(P)-bd_dom_sf"/>
</dbReference>
<dbReference type="PANTHER" id="PTHR43162">
    <property type="match status" value="1"/>
</dbReference>
<dbReference type="KEGG" id="sna:Snas_6187"/>
<name>D3Q2Q9_STANL</name>
<sequence length="277" mass="29697">MSNNNELILVVGGTGKTGKHVVEQLKAKGHNVRVGSRSTTPRLDLHDPLTWAEALEGVTAAYIAPPDIPFADKEFVASLVNSGVRRIVTLSGRRIQKLDPESQTSMARTEKSVRESGVEWTVLQANNFNQNFTEGDYADAVKAGRHSLPLGDTREPLIDAEDIAEVAAVTLTTDGHAGKVYELTGPQSLTQGEAMAAIAEATGKPVVYHAADPAEHAAELSQAGLPDEVVAFLNAMYEFMRTGAIADTTDHVRQVLGRDPIDFATWAKRAAEAGAWS</sequence>
<gene>
    <name evidence="2" type="ordered locus">Snas_6187</name>
</gene>
<dbReference type="Proteomes" id="UP000000844">
    <property type="component" value="Chromosome"/>
</dbReference>
<dbReference type="InterPro" id="IPR051604">
    <property type="entry name" value="Ergot_Alk_Oxidoreductase"/>
</dbReference>
<accession>D3Q2Q9</accession>
<dbReference type="RefSeq" id="WP_013021381.1">
    <property type="nucleotide sequence ID" value="NC_013947.1"/>
</dbReference>
<dbReference type="Gene3D" id="3.90.25.10">
    <property type="entry name" value="UDP-galactose 4-epimerase, domain 1"/>
    <property type="match status" value="1"/>
</dbReference>
<dbReference type="eggNOG" id="COG0702">
    <property type="taxonomic scope" value="Bacteria"/>
</dbReference>
<proteinExistence type="predicted"/>
<dbReference type="Pfam" id="PF05368">
    <property type="entry name" value="NmrA"/>
    <property type="match status" value="1"/>
</dbReference>
<dbReference type="HOGENOM" id="CLU_007383_10_6_11"/>
<dbReference type="PANTHER" id="PTHR43162:SF1">
    <property type="entry name" value="PRESTALK A DIFFERENTIATION PROTEIN A"/>
    <property type="match status" value="1"/>
</dbReference>
<keyword evidence="3" id="KW-1185">Reference proteome</keyword>
<dbReference type="AlphaFoldDB" id="D3Q2Q9"/>
<evidence type="ECO:0000313" key="2">
    <source>
        <dbReference type="EMBL" id="ADD45810.1"/>
    </source>
</evidence>
<dbReference type="STRING" id="446470.Snas_6187"/>
<feature type="domain" description="NmrA-like" evidence="1">
    <location>
        <begin position="5"/>
        <end position="242"/>
    </location>
</feature>
<evidence type="ECO:0000313" key="3">
    <source>
        <dbReference type="Proteomes" id="UP000000844"/>
    </source>
</evidence>
<dbReference type="Gene3D" id="3.40.50.720">
    <property type="entry name" value="NAD(P)-binding Rossmann-like Domain"/>
    <property type="match status" value="1"/>
</dbReference>
<reference evidence="2 3" key="1">
    <citation type="journal article" date="2009" name="Stand. Genomic Sci.">
        <title>Complete genome sequence of Stackebrandtia nassauensis type strain (LLR-40K-21).</title>
        <authorList>
            <person name="Munk C."/>
            <person name="Lapidus A."/>
            <person name="Copeland A."/>
            <person name="Jando M."/>
            <person name="Mayilraj S."/>
            <person name="Glavina Del Rio T."/>
            <person name="Nolan M."/>
            <person name="Chen F."/>
            <person name="Lucas S."/>
            <person name="Tice H."/>
            <person name="Cheng J.F."/>
            <person name="Han C."/>
            <person name="Detter J.C."/>
            <person name="Bruce D."/>
            <person name="Goodwin L."/>
            <person name="Chain P."/>
            <person name="Pitluck S."/>
            <person name="Goker M."/>
            <person name="Ovchinikova G."/>
            <person name="Pati A."/>
            <person name="Ivanova N."/>
            <person name="Mavromatis K."/>
            <person name="Chen A."/>
            <person name="Palaniappan K."/>
            <person name="Land M."/>
            <person name="Hauser L."/>
            <person name="Chang Y.J."/>
            <person name="Jeffries C.D."/>
            <person name="Bristow J."/>
            <person name="Eisen J.A."/>
            <person name="Markowitz V."/>
            <person name="Hugenholtz P."/>
            <person name="Kyrpides N.C."/>
            <person name="Klenk H.P."/>
        </authorList>
    </citation>
    <scope>NUCLEOTIDE SEQUENCE [LARGE SCALE GENOMIC DNA]</scope>
    <source>
        <strain evidence="3">DSM 44728 / CIP 108903 / NRRL B-16338 / NBRC 102104 / LLR-40K-21</strain>
    </source>
</reference>
<dbReference type="SUPFAM" id="SSF51735">
    <property type="entry name" value="NAD(P)-binding Rossmann-fold domains"/>
    <property type="match status" value="1"/>
</dbReference>
<dbReference type="InterPro" id="IPR008030">
    <property type="entry name" value="NmrA-like"/>
</dbReference>
<evidence type="ECO:0000259" key="1">
    <source>
        <dbReference type="Pfam" id="PF05368"/>
    </source>
</evidence>